<feature type="transmembrane region" description="Helical" evidence="11">
    <location>
        <begin position="44"/>
        <end position="65"/>
    </location>
</feature>
<feature type="modified residue" description="4-aspartylphosphate" evidence="9">
    <location>
        <position position="675"/>
    </location>
</feature>
<evidence type="ECO:0000313" key="14">
    <source>
        <dbReference type="EMBL" id="SAK98271.1"/>
    </source>
</evidence>
<dbReference type="Gene3D" id="3.30.450.20">
    <property type="entry name" value="PAS domain"/>
    <property type="match status" value="2"/>
</dbReference>
<dbReference type="SUPFAM" id="SSF47384">
    <property type="entry name" value="Homodimeric domain of signal transducing histidine kinase"/>
    <property type="match status" value="1"/>
</dbReference>
<dbReference type="Proteomes" id="UP000054624">
    <property type="component" value="Unassembled WGS sequence"/>
</dbReference>
<dbReference type="InterPro" id="IPR005467">
    <property type="entry name" value="His_kinase_dom"/>
</dbReference>
<dbReference type="InterPro" id="IPR003661">
    <property type="entry name" value="HisK_dim/P_dom"/>
</dbReference>
<evidence type="ECO:0000259" key="12">
    <source>
        <dbReference type="PROSITE" id="PS50109"/>
    </source>
</evidence>
<evidence type="ECO:0000256" key="5">
    <source>
        <dbReference type="ARBA" id="ARBA00022553"/>
    </source>
</evidence>
<keyword evidence="14" id="KW-0418">Kinase</keyword>
<dbReference type="InterPro" id="IPR011006">
    <property type="entry name" value="CheY-like_superfamily"/>
</dbReference>
<dbReference type="Pfam" id="PF02518">
    <property type="entry name" value="HATPase_c"/>
    <property type="match status" value="1"/>
</dbReference>
<dbReference type="EMBL" id="FCOI02000054">
    <property type="protein sequence ID" value="SAK98271.1"/>
    <property type="molecule type" value="Genomic_DNA"/>
</dbReference>
<dbReference type="PRINTS" id="PR00344">
    <property type="entry name" value="BCTRLSENSOR"/>
</dbReference>
<dbReference type="InterPro" id="IPR036890">
    <property type="entry name" value="HATPase_C_sf"/>
</dbReference>
<proteinExistence type="predicted"/>
<reference evidence="15" key="1">
    <citation type="submission" date="2016-01" db="EMBL/GenBank/DDBJ databases">
        <authorList>
            <person name="Peeters Charlotte."/>
        </authorList>
    </citation>
    <scope>NUCLEOTIDE SEQUENCE [LARGE SCALE GENOMIC DNA]</scope>
</reference>
<dbReference type="CDD" id="cd12915">
    <property type="entry name" value="PDC2_DGC_like"/>
    <property type="match status" value="1"/>
</dbReference>
<dbReference type="PROSITE" id="PS50109">
    <property type="entry name" value="HIS_KIN"/>
    <property type="match status" value="1"/>
</dbReference>
<dbReference type="EC" id="2.7.13.3" evidence="3"/>
<dbReference type="SMART" id="SM00448">
    <property type="entry name" value="REC"/>
    <property type="match status" value="1"/>
</dbReference>
<dbReference type="GO" id="GO:0000155">
    <property type="term" value="F:phosphorelay sensor kinase activity"/>
    <property type="evidence" value="ECO:0007669"/>
    <property type="project" value="InterPro"/>
</dbReference>
<dbReference type="SUPFAM" id="SSF55874">
    <property type="entry name" value="ATPase domain of HSP90 chaperone/DNA topoisomerase II/histidine kinase"/>
    <property type="match status" value="1"/>
</dbReference>
<keyword evidence="5 9" id="KW-0597">Phosphoprotein</keyword>
<feature type="domain" description="Histidine kinase" evidence="12">
    <location>
        <begin position="384"/>
        <end position="601"/>
    </location>
</feature>
<keyword evidence="14" id="KW-0808">Transferase</keyword>
<dbReference type="Pfam" id="PF02743">
    <property type="entry name" value="dCache_1"/>
    <property type="match status" value="1"/>
</dbReference>
<feature type="region of interest" description="Disordered" evidence="10">
    <location>
        <begin position="1"/>
        <end position="29"/>
    </location>
</feature>
<evidence type="ECO:0000256" key="8">
    <source>
        <dbReference type="ARBA" id="ARBA00023136"/>
    </source>
</evidence>
<dbReference type="AlphaFoldDB" id="A0A158DUH6"/>
<dbReference type="InterPro" id="IPR033479">
    <property type="entry name" value="dCache_1"/>
</dbReference>
<accession>A0A158DUH6</accession>
<dbReference type="InterPro" id="IPR004358">
    <property type="entry name" value="Sig_transdc_His_kin-like_C"/>
</dbReference>
<dbReference type="PANTHER" id="PTHR43065:SF49">
    <property type="entry name" value="HISTIDINE KINASE"/>
    <property type="match status" value="1"/>
</dbReference>
<dbReference type="GO" id="GO:0005886">
    <property type="term" value="C:plasma membrane"/>
    <property type="evidence" value="ECO:0007669"/>
    <property type="project" value="UniProtKB-SubCell"/>
</dbReference>
<comment type="catalytic activity">
    <reaction evidence="1">
        <text>ATP + protein L-histidine = ADP + protein N-phospho-L-histidine.</text>
        <dbReference type="EC" id="2.7.13.3"/>
    </reaction>
</comment>
<evidence type="ECO:0000256" key="1">
    <source>
        <dbReference type="ARBA" id="ARBA00000085"/>
    </source>
</evidence>
<sequence length="742" mass="80846">MNRLRIRESPSSPMNINTEPPAAESSALDIPVPPRDFGSTRRTLIAAFVASIVTPLLFLVAYGYLDYQTRVADSSEGIGRLTRVAEEQAVKVMDVTKEMSLRILAFLGEDDDAQLRARQLSIHNFLAGTARHLPPVASIAIFGRKGNLLASSSAFPVGLQSIGDRPVLSFARHDDETAANISRSEQISDPAADVFNVTLPRYDARGRVLGVLVVSLRRDYFDSFYRSLTTHDGALTVGLFRSDGTTLVRTPAPRARRAPGSSQPLLEAVRINREGGRLKVFSALDGVEKLLVYRQVGSYPLYVTVGIPVSTVTYRWLRHDGFIAIATLVPCVGIWVLVLFSLNRLKRERTAWERWKAEFGMRVSAETTSRQMRRMGALGNLVANVAHDFNNLLMVVKANMELARRKNFNDLEKEVVAVERASATAEVLARRLLSVARKQPLRQELIDVRDWIEQEASLIRTSLSDRVRLRITSPAEIWSIYVDPTELQSALINLAVNAKDAMPNGGDFTIRCENVTVDGARQSLKPGEYVVIACSDSGVGMPSAVAQRAFEPLFTTKAASAGTGLGLAQVMAMCEQAGGTARIVSAEGEGTTVSLFLPRGLGEADTKATVAPAHTPAITESIQGSVLLVEDNEEVAAGLSAVLEVFGWKSRHELTGDAALGVLDDGETFDLILSDIQMPGINNGIDVAEKVRRRWPTQAIALMTGYADEFERAKNAGVTILSKPFNIDDLQALLHSVSPATK</sequence>
<dbReference type="Gene3D" id="3.40.50.2300">
    <property type="match status" value="1"/>
</dbReference>
<evidence type="ECO:0000256" key="3">
    <source>
        <dbReference type="ARBA" id="ARBA00012438"/>
    </source>
</evidence>
<dbReference type="InterPro" id="IPR036097">
    <property type="entry name" value="HisK_dim/P_sf"/>
</dbReference>
<feature type="compositionally biased region" description="Polar residues" evidence="10">
    <location>
        <begin position="9"/>
        <end position="18"/>
    </location>
</feature>
<evidence type="ECO:0000256" key="11">
    <source>
        <dbReference type="SAM" id="Phobius"/>
    </source>
</evidence>
<dbReference type="InterPro" id="IPR003594">
    <property type="entry name" value="HATPase_dom"/>
</dbReference>
<keyword evidence="7 11" id="KW-1133">Transmembrane helix</keyword>
<dbReference type="Gene3D" id="3.30.565.10">
    <property type="entry name" value="Histidine kinase-like ATPase, C-terminal domain"/>
    <property type="match status" value="1"/>
</dbReference>
<organism evidence="14 15">
    <name type="scientific">Caballeronia temeraria</name>
    <dbReference type="NCBI Taxonomy" id="1777137"/>
    <lineage>
        <taxon>Bacteria</taxon>
        <taxon>Pseudomonadati</taxon>
        <taxon>Pseudomonadota</taxon>
        <taxon>Betaproteobacteria</taxon>
        <taxon>Burkholderiales</taxon>
        <taxon>Burkholderiaceae</taxon>
        <taxon>Caballeronia</taxon>
    </lineage>
</organism>
<keyword evidence="4" id="KW-1003">Cell membrane</keyword>
<dbReference type="PANTHER" id="PTHR43065">
    <property type="entry name" value="SENSOR HISTIDINE KINASE"/>
    <property type="match status" value="1"/>
</dbReference>
<protein>
    <recommendedName>
        <fullName evidence="3">histidine kinase</fullName>
        <ecNumber evidence="3">2.7.13.3</ecNumber>
    </recommendedName>
</protein>
<dbReference type="Pfam" id="PF00072">
    <property type="entry name" value="Response_reg"/>
    <property type="match status" value="1"/>
</dbReference>
<evidence type="ECO:0000256" key="2">
    <source>
        <dbReference type="ARBA" id="ARBA00004651"/>
    </source>
</evidence>
<keyword evidence="8 11" id="KW-0472">Membrane</keyword>
<feature type="domain" description="Response regulatory" evidence="13">
    <location>
        <begin position="625"/>
        <end position="738"/>
    </location>
</feature>
<evidence type="ECO:0000256" key="9">
    <source>
        <dbReference type="PROSITE-ProRule" id="PRU00169"/>
    </source>
</evidence>
<dbReference type="InterPro" id="IPR001789">
    <property type="entry name" value="Sig_transdc_resp-reg_receiver"/>
</dbReference>
<comment type="subcellular location">
    <subcellularLocation>
        <location evidence="2">Cell membrane</location>
        <topology evidence="2">Multi-pass membrane protein</topology>
    </subcellularLocation>
</comment>
<evidence type="ECO:0000256" key="4">
    <source>
        <dbReference type="ARBA" id="ARBA00022475"/>
    </source>
</evidence>
<name>A0A158DUH6_9BURK</name>
<dbReference type="CDD" id="cd12914">
    <property type="entry name" value="PDC1_DGC_like"/>
    <property type="match status" value="1"/>
</dbReference>
<evidence type="ECO:0000256" key="7">
    <source>
        <dbReference type="ARBA" id="ARBA00022989"/>
    </source>
</evidence>
<dbReference type="SMART" id="SM00387">
    <property type="entry name" value="HATPase_c"/>
    <property type="match status" value="1"/>
</dbReference>
<evidence type="ECO:0000256" key="10">
    <source>
        <dbReference type="SAM" id="MobiDB-lite"/>
    </source>
</evidence>
<feature type="transmembrane region" description="Helical" evidence="11">
    <location>
        <begin position="323"/>
        <end position="342"/>
    </location>
</feature>
<evidence type="ECO:0000259" key="13">
    <source>
        <dbReference type="PROSITE" id="PS50110"/>
    </source>
</evidence>
<dbReference type="STRING" id="1777137.AWB76_07512"/>
<keyword evidence="15" id="KW-1185">Reference proteome</keyword>
<gene>
    <name evidence="14" type="ORF">AWB76_07512</name>
</gene>
<evidence type="ECO:0000313" key="15">
    <source>
        <dbReference type="Proteomes" id="UP000054624"/>
    </source>
</evidence>
<dbReference type="PROSITE" id="PS50110">
    <property type="entry name" value="RESPONSE_REGULATORY"/>
    <property type="match status" value="1"/>
</dbReference>
<keyword evidence="6 11" id="KW-0812">Transmembrane</keyword>
<dbReference type="Gene3D" id="1.10.287.130">
    <property type="match status" value="1"/>
</dbReference>
<dbReference type="CDD" id="cd00082">
    <property type="entry name" value="HisKA"/>
    <property type="match status" value="1"/>
</dbReference>
<evidence type="ECO:0000256" key="6">
    <source>
        <dbReference type="ARBA" id="ARBA00022692"/>
    </source>
</evidence>
<dbReference type="SUPFAM" id="SSF52172">
    <property type="entry name" value="CheY-like"/>
    <property type="match status" value="1"/>
</dbReference>